<evidence type="ECO:0000313" key="4">
    <source>
        <dbReference type="RefSeq" id="XP_039138722.1"/>
    </source>
</evidence>
<evidence type="ECO:0000313" key="3">
    <source>
        <dbReference type="Proteomes" id="UP001515500"/>
    </source>
</evidence>
<evidence type="ECO:0000259" key="2">
    <source>
        <dbReference type="Pfam" id="PF22936"/>
    </source>
</evidence>
<dbReference type="Proteomes" id="UP001515500">
    <property type="component" value="Chromosome 14"/>
</dbReference>
<dbReference type="RefSeq" id="XP_039138722.1">
    <property type="nucleotide sequence ID" value="XM_039282788.1"/>
</dbReference>
<dbReference type="AlphaFoldDB" id="A0AB40CGM7"/>
<gene>
    <name evidence="4" type="primary">LOC120276045</name>
</gene>
<dbReference type="Pfam" id="PF22936">
    <property type="entry name" value="Pol_BBD"/>
    <property type="match status" value="1"/>
</dbReference>
<protein>
    <submittedName>
        <fullName evidence="4">Uncharacterized protein LOC120276045</fullName>
    </submittedName>
</protein>
<proteinExistence type="predicted"/>
<dbReference type="GeneID" id="120276045"/>
<feature type="domain" description="Retrovirus-related Pol polyprotein from transposon TNT 1-94-like beta-barrel" evidence="2">
    <location>
        <begin position="274"/>
        <end position="329"/>
    </location>
</feature>
<name>A0AB40CGM7_DIOCR</name>
<reference evidence="4" key="1">
    <citation type="submission" date="2025-08" db="UniProtKB">
        <authorList>
            <consortium name="RefSeq"/>
        </authorList>
    </citation>
    <scope>IDENTIFICATION</scope>
</reference>
<feature type="compositionally biased region" description="Basic and acidic residues" evidence="1">
    <location>
        <begin position="213"/>
        <end position="228"/>
    </location>
</feature>
<dbReference type="PANTHER" id="PTHR47592:SF27">
    <property type="entry name" value="OS08G0421700 PROTEIN"/>
    <property type="match status" value="1"/>
</dbReference>
<keyword evidence="3" id="KW-1185">Reference proteome</keyword>
<dbReference type="InterPro" id="IPR054722">
    <property type="entry name" value="PolX-like_BBD"/>
</dbReference>
<dbReference type="Pfam" id="PF14223">
    <property type="entry name" value="Retrotran_gag_2"/>
    <property type="match status" value="1"/>
</dbReference>
<organism evidence="3 4">
    <name type="scientific">Dioscorea cayennensis subsp. rotundata</name>
    <name type="common">White Guinea yam</name>
    <name type="synonym">Dioscorea rotundata</name>
    <dbReference type="NCBI Taxonomy" id="55577"/>
    <lineage>
        <taxon>Eukaryota</taxon>
        <taxon>Viridiplantae</taxon>
        <taxon>Streptophyta</taxon>
        <taxon>Embryophyta</taxon>
        <taxon>Tracheophyta</taxon>
        <taxon>Spermatophyta</taxon>
        <taxon>Magnoliopsida</taxon>
        <taxon>Liliopsida</taxon>
        <taxon>Dioscoreales</taxon>
        <taxon>Dioscoreaceae</taxon>
        <taxon>Dioscorea</taxon>
    </lineage>
</organism>
<dbReference type="PANTHER" id="PTHR47592">
    <property type="entry name" value="PBF68 PROTEIN"/>
    <property type="match status" value="1"/>
</dbReference>
<sequence length="342" mass="38764">MDSTATKPQLQDVERLEKFNGLNYKRWSMKMIYQLTVAKVVYVLTTAYPQEKSTETEDATSQSSSQIQTPNAESQTLSQSKWIEDDYVCRFMILNAISNSLFNVFHLYKAASELWTSLKCRYVNEDAGNKSFLVNKYIDFKFVDTKPIIDQVNELNDIATQCATAGESISETFQVTTIIGKLPSSWKDYQKILKDKKKSLNLDQLLQHIQIESEARNRDAPDKTERNSVHTVEGNSMKKKFVKGKAKKPEADVIGKDLVAMLNEVLMVNLDENWWLDSGATCHVTPHRNVFKTYEAIADGKTVFMGNSSTSVVMGVGTVELPLSSGKIKTYWFSCYATYDIL</sequence>
<evidence type="ECO:0000256" key="1">
    <source>
        <dbReference type="SAM" id="MobiDB-lite"/>
    </source>
</evidence>
<accession>A0AB40CGM7</accession>
<feature type="region of interest" description="Disordered" evidence="1">
    <location>
        <begin position="213"/>
        <end position="232"/>
    </location>
</feature>
<feature type="region of interest" description="Disordered" evidence="1">
    <location>
        <begin position="53"/>
        <end position="73"/>
    </location>
</feature>
<feature type="compositionally biased region" description="Polar residues" evidence="1">
    <location>
        <begin position="59"/>
        <end position="73"/>
    </location>
</feature>